<evidence type="ECO:0008006" key="13">
    <source>
        <dbReference type="Google" id="ProtNLM"/>
    </source>
</evidence>
<reference evidence="11" key="1">
    <citation type="submission" date="2019-09" db="EMBL/GenBank/DDBJ databases">
        <title>Draft genome information of white flower Hibiscus syriacus.</title>
        <authorList>
            <person name="Kim Y.-M."/>
        </authorList>
    </citation>
    <scope>NUCLEOTIDE SEQUENCE [LARGE SCALE GENOMIC DNA]</scope>
    <source>
        <strain evidence="11">YM2019G1</strain>
    </source>
</reference>
<dbReference type="Gene3D" id="1.10.10.10">
    <property type="entry name" value="Winged helix-like DNA-binding domain superfamily/Winged helix DNA-binding domain"/>
    <property type="match status" value="1"/>
</dbReference>
<comment type="caution">
    <text evidence="11">The sequence shown here is derived from an EMBL/GenBank/DDBJ whole genome shotgun (WGS) entry which is preliminary data.</text>
</comment>
<accession>A0A6A3BHH9</accession>
<dbReference type="InterPro" id="IPR058922">
    <property type="entry name" value="WHD_DRP"/>
</dbReference>
<dbReference type="InterPro" id="IPR041118">
    <property type="entry name" value="Rx_N"/>
</dbReference>
<protein>
    <recommendedName>
        <fullName evidence="13">Cc-nbs-lrr resistance protein</fullName>
    </recommendedName>
</protein>
<name>A0A6A3BHH9_HIBSY</name>
<dbReference type="Pfam" id="PF25019">
    <property type="entry name" value="LRR_R13L1-DRL21"/>
    <property type="match status" value="1"/>
</dbReference>
<evidence type="ECO:0000259" key="8">
    <source>
        <dbReference type="Pfam" id="PF18052"/>
    </source>
</evidence>
<dbReference type="Gene3D" id="3.40.50.300">
    <property type="entry name" value="P-loop containing nucleotide triphosphate hydrolases"/>
    <property type="match status" value="1"/>
</dbReference>
<evidence type="ECO:0000259" key="7">
    <source>
        <dbReference type="Pfam" id="PF00931"/>
    </source>
</evidence>
<feature type="signal peptide" evidence="6">
    <location>
        <begin position="1"/>
        <end position="15"/>
    </location>
</feature>
<keyword evidence="5" id="KW-0067">ATP-binding</keyword>
<sequence length="1174" mass="132567">MTVAILSAVVAAVVAGVVSKATSVATEQISVALGFKKELHRLGNSLEMIGAFLQDAEEKQKEINSVKLWLQRLKDVAHEADDVLDELDYETLRRKVEIGNRKRNKVRNFCSSSNPIVFRLKMANNIKDILNCLDELSKLAKDFGLQQLALAIDQKTPGPIFESSNVETVSFLDDSHIVGRKIDVSKVVDLLVSPKDEQVVSVVPIVGMAGIGKTTLARLVYHDVDVESHFDKKFWVCVYDDFDVKRILKEMLDHFPNQHAFVSENLNVITTKLKEKIEQAKGENEQFKYLLVLDDVWNVDKWDELKRCLLGLNKDRGNKVVVTTRIEEVASKLETFPNRKYQPEILEDEECWSIIKEKASRDSPLSPELELIGKEIAKQCQGVPLAAKVIGGTLSNTERSQAAWLKIQRSDVWNSVESILKLSFDHLSSLCSKKCFAYCSMFPKDFCFEKEQLIQLWMAEGFLGSSTEMMDTGNRYFDELLSNSLFQDVQKDKWGNILTCKMHDLVHDLALSVSKFETLIFQENSTSVIDGVSHFRRLCIGYDGESLSKLLTDIAPKLHSLFSEIDVFKKLSRTFTSLRVLKFSGANILELPDSLGELKHLRYMDISKTSIAALPQSIIKLYLLQTLRFMGCQRLTFPDGLRNLISLKHIHFDCGSSQPVELQYLTSLQTLPMFCVGISEHRIDALKCLNELGGELMMCNLVHVRDKQEADGANLDHKEKLCKVTFEWSTERKCNYYNDGAVLEGLQPHSSLQSLIVRNYGGEIFPSWMLRPTKTGSFLLDNLMELELICCMNCYRLPPLGQLRNFKFLRLSDMGQVECMGNEFYCNKSWEGKKEVFPALKTLTLERMKNLKEWTAMAATIMFPCFRGYVCFLFLNVLYCTELEIVQITGRWSSLEELCISRCKKLSKIGQGISTSTCFKKLILDVCPNLSSIPDLQVFSSLRTLGIYGCNKLEYVPVGGRCFSLEKLQIFRCEKLSKIGDGLFTSTCLEEIKLSGCPNLISIPDLEGLSSLRVLHIYGCDKLEIVPITGRCSSLEELHIFQCQKLSKVGDGLSSSNSLIELKLHVCPNLSSIPDLEGFSSLRNLDIYGCHKLEIIPITGKCSLLEKLKIFYCVKLNKIGDGLSTSTCLKEVKLFGCPNLCSIPDLEGFPFVQNLVISDCGKLEARTRRRLLTS</sequence>
<dbReference type="InterPro" id="IPR002182">
    <property type="entry name" value="NB-ARC"/>
</dbReference>
<evidence type="ECO:0000259" key="9">
    <source>
        <dbReference type="Pfam" id="PF23559"/>
    </source>
</evidence>
<dbReference type="GO" id="GO:0006952">
    <property type="term" value="P:defense response"/>
    <property type="evidence" value="ECO:0007669"/>
    <property type="project" value="UniProtKB-KW"/>
</dbReference>
<feature type="domain" description="Disease resistance N-terminal" evidence="8">
    <location>
        <begin position="13"/>
        <end position="102"/>
    </location>
</feature>
<dbReference type="InterPro" id="IPR056789">
    <property type="entry name" value="LRR_R13L1-DRL21"/>
</dbReference>
<keyword evidence="6" id="KW-0732">Signal</keyword>
<dbReference type="Pfam" id="PF23559">
    <property type="entry name" value="WHD_DRP"/>
    <property type="match status" value="1"/>
</dbReference>
<dbReference type="FunFam" id="1.10.10.10:FF:000322">
    <property type="entry name" value="Probable disease resistance protein At1g63360"/>
    <property type="match status" value="1"/>
</dbReference>
<evidence type="ECO:0000256" key="4">
    <source>
        <dbReference type="ARBA" id="ARBA00022821"/>
    </source>
</evidence>
<evidence type="ECO:0000256" key="3">
    <source>
        <dbReference type="ARBA" id="ARBA00022741"/>
    </source>
</evidence>
<dbReference type="EMBL" id="VEPZ02000870">
    <property type="protein sequence ID" value="KAE8714462.1"/>
    <property type="molecule type" value="Genomic_DNA"/>
</dbReference>
<dbReference type="GO" id="GO:0043531">
    <property type="term" value="F:ADP binding"/>
    <property type="evidence" value="ECO:0007669"/>
    <property type="project" value="InterPro"/>
</dbReference>
<keyword evidence="12" id="KW-1185">Reference proteome</keyword>
<dbReference type="Gene3D" id="1.10.8.430">
    <property type="entry name" value="Helical domain of apoptotic protease-activating factors"/>
    <property type="match status" value="1"/>
</dbReference>
<evidence type="ECO:0000256" key="1">
    <source>
        <dbReference type="ARBA" id="ARBA00022614"/>
    </source>
</evidence>
<dbReference type="InterPro" id="IPR042197">
    <property type="entry name" value="Apaf_helical"/>
</dbReference>
<gene>
    <name evidence="11" type="ORF">F3Y22_tig00110195pilonHSYRG00047</name>
</gene>
<dbReference type="SUPFAM" id="SSF52540">
    <property type="entry name" value="P-loop containing nucleoside triphosphate hydrolases"/>
    <property type="match status" value="1"/>
</dbReference>
<keyword evidence="2" id="KW-0677">Repeat</keyword>
<dbReference type="GO" id="GO:0005524">
    <property type="term" value="F:ATP binding"/>
    <property type="evidence" value="ECO:0007669"/>
    <property type="project" value="UniProtKB-KW"/>
</dbReference>
<dbReference type="SUPFAM" id="SSF52058">
    <property type="entry name" value="L domain-like"/>
    <property type="match status" value="2"/>
</dbReference>
<evidence type="ECO:0000256" key="2">
    <source>
        <dbReference type="ARBA" id="ARBA00022737"/>
    </source>
</evidence>
<evidence type="ECO:0000313" key="11">
    <source>
        <dbReference type="EMBL" id="KAE8714462.1"/>
    </source>
</evidence>
<dbReference type="GO" id="GO:0051707">
    <property type="term" value="P:response to other organism"/>
    <property type="evidence" value="ECO:0007669"/>
    <property type="project" value="UniProtKB-ARBA"/>
</dbReference>
<dbReference type="InterPro" id="IPR036388">
    <property type="entry name" value="WH-like_DNA-bd_sf"/>
</dbReference>
<dbReference type="Gene3D" id="1.20.5.4130">
    <property type="match status" value="1"/>
</dbReference>
<feature type="domain" description="NB-ARC" evidence="7">
    <location>
        <begin position="183"/>
        <end position="361"/>
    </location>
</feature>
<dbReference type="PANTHER" id="PTHR36766:SF70">
    <property type="entry name" value="DISEASE RESISTANCE PROTEIN RGA4"/>
    <property type="match status" value="1"/>
</dbReference>
<feature type="domain" description="Disease resistance protein winged helix" evidence="9">
    <location>
        <begin position="441"/>
        <end position="510"/>
    </location>
</feature>
<evidence type="ECO:0000259" key="10">
    <source>
        <dbReference type="Pfam" id="PF25019"/>
    </source>
</evidence>
<keyword evidence="3" id="KW-0547">Nucleotide-binding</keyword>
<dbReference type="AlphaFoldDB" id="A0A6A3BHH9"/>
<evidence type="ECO:0000256" key="6">
    <source>
        <dbReference type="SAM" id="SignalP"/>
    </source>
</evidence>
<organism evidence="11 12">
    <name type="scientific">Hibiscus syriacus</name>
    <name type="common">Rose of Sharon</name>
    <dbReference type="NCBI Taxonomy" id="106335"/>
    <lineage>
        <taxon>Eukaryota</taxon>
        <taxon>Viridiplantae</taxon>
        <taxon>Streptophyta</taxon>
        <taxon>Embryophyta</taxon>
        <taxon>Tracheophyta</taxon>
        <taxon>Spermatophyta</taxon>
        <taxon>Magnoliopsida</taxon>
        <taxon>eudicotyledons</taxon>
        <taxon>Gunneridae</taxon>
        <taxon>Pentapetalae</taxon>
        <taxon>rosids</taxon>
        <taxon>malvids</taxon>
        <taxon>Malvales</taxon>
        <taxon>Malvaceae</taxon>
        <taxon>Malvoideae</taxon>
        <taxon>Hibiscus</taxon>
    </lineage>
</organism>
<dbReference type="PANTHER" id="PTHR36766">
    <property type="entry name" value="PLANT BROAD-SPECTRUM MILDEW RESISTANCE PROTEIN RPW8"/>
    <property type="match status" value="1"/>
</dbReference>
<feature type="domain" description="R13L1/DRL21-like LRR repeat region" evidence="10">
    <location>
        <begin position="683"/>
        <end position="814"/>
    </location>
</feature>
<feature type="chain" id="PRO_5025580070" description="Cc-nbs-lrr resistance protein" evidence="6">
    <location>
        <begin position="16"/>
        <end position="1174"/>
    </location>
</feature>
<dbReference type="Proteomes" id="UP000436088">
    <property type="component" value="Unassembled WGS sequence"/>
</dbReference>
<evidence type="ECO:0000256" key="5">
    <source>
        <dbReference type="ARBA" id="ARBA00022840"/>
    </source>
</evidence>
<dbReference type="PRINTS" id="PR00364">
    <property type="entry name" value="DISEASERSIST"/>
</dbReference>
<keyword evidence="1" id="KW-0433">Leucine-rich repeat</keyword>
<dbReference type="Gene3D" id="3.80.10.10">
    <property type="entry name" value="Ribonuclease Inhibitor"/>
    <property type="match status" value="3"/>
</dbReference>
<dbReference type="InterPro" id="IPR032675">
    <property type="entry name" value="LRR_dom_sf"/>
</dbReference>
<evidence type="ECO:0000313" key="12">
    <source>
        <dbReference type="Proteomes" id="UP000436088"/>
    </source>
</evidence>
<dbReference type="Pfam" id="PF00931">
    <property type="entry name" value="NB-ARC"/>
    <property type="match status" value="1"/>
</dbReference>
<keyword evidence="4" id="KW-0611">Plant defense</keyword>
<proteinExistence type="predicted"/>
<dbReference type="InterPro" id="IPR027417">
    <property type="entry name" value="P-loop_NTPase"/>
</dbReference>
<dbReference type="Pfam" id="PF18052">
    <property type="entry name" value="Rx_N"/>
    <property type="match status" value="1"/>
</dbReference>